<dbReference type="InterPro" id="IPR025695">
    <property type="entry name" value="DoxX-like"/>
</dbReference>
<evidence type="ECO:0000313" key="4">
    <source>
        <dbReference type="Proteomes" id="UP000253324"/>
    </source>
</evidence>
<keyword evidence="1" id="KW-1133">Transmembrane helix</keyword>
<keyword evidence="4" id="KW-1185">Reference proteome</keyword>
<dbReference type="PANTHER" id="PTHR12126">
    <property type="entry name" value="NADH-UBIQUINONE OXIDOREDUCTASE 39 KDA SUBUNIT-RELATED"/>
    <property type="match status" value="1"/>
</dbReference>
<accession>A0A368Z129</accession>
<dbReference type="Proteomes" id="UP000253324">
    <property type="component" value="Unassembled WGS sequence"/>
</dbReference>
<gene>
    <name evidence="3" type="ORF">C7476_102109</name>
</gene>
<evidence type="ECO:0000259" key="2">
    <source>
        <dbReference type="Pfam" id="PF13460"/>
    </source>
</evidence>
<dbReference type="Gene3D" id="3.40.50.720">
    <property type="entry name" value="NAD(P)-binding Rossmann-like Domain"/>
    <property type="match status" value="1"/>
</dbReference>
<dbReference type="Pfam" id="PF13781">
    <property type="entry name" value="DoxX_3"/>
    <property type="match status" value="1"/>
</dbReference>
<feature type="transmembrane region" description="Helical" evidence="1">
    <location>
        <begin position="315"/>
        <end position="335"/>
    </location>
</feature>
<feature type="transmembrane region" description="Helical" evidence="1">
    <location>
        <begin position="378"/>
        <end position="396"/>
    </location>
</feature>
<dbReference type="InterPro" id="IPR016040">
    <property type="entry name" value="NAD(P)-bd_dom"/>
</dbReference>
<dbReference type="OrthoDB" id="5377001at2"/>
<feature type="transmembrane region" description="Helical" evidence="1">
    <location>
        <begin position="347"/>
        <end position="371"/>
    </location>
</feature>
<dbReference type="GO" id="GO:0044877">
    <property type="term" value="F:protein-containing complex binding"/>
    <property type="evidence" value="ECO:0007669"/>
    <property type="project" value="TreeGrafter"/>
</dbReference>
<reference evidence="3 4" key="1">
    <citation type="submission" date="2018-07" db="EMBL/GenBank/DDBJ databases">
        <title>Genomic Encyclopedia of Type Strains, Phase III (KMG-III): the genomes of soil and plant-associated and newly described type strains.</title>
        <authorList>
            <person name="Whitman W."/>
        </authorList>
    </citation>
    <scope>NUCLEOTIDE SEQUENCE [LARGE SCALE GENOMIC DNA]</scope>
    <source>
        <strain evidence="3 4">31-25a</strain>
    </source>
</reference>
<keyword evidence="1" id="KW-0472">Membrane</keyword>
<keyword evidence="1" id="KW-0812">Transmembrane</keyword>
<protein>
    <submittedName>
        <fullName evidence="3">Uncharacterized protein YbjT (DUF2867 family)</fullName>
    </submittedName>
</protein>
<feature type="transmembrane region" description="Helical" evidence="1">
    <location>
        <begin position="408"/>
        <end position="425"/>
    </location>
</feature>
<dbReference type="InterPro" id="IPR051207">
    <property type="entry name" value="ComplexI_NDUFA9_subunit"/>
</dbReference>
<proteinExistence type="predicted"/>
<dbReference type="RefSeq" id="WP_114428657.1">
    <property type="nucleotide sequence ID" value="NZ_QPJM01000002.1"/>
</dbReference>
<dbReference type="Pfam" id="PF13460">
    <property type="entry name" value="NAD_binding_10"/>
    <property type="match status" value="1"/>
</dbReference>
<dbReference type="AlphaFoldDB" id="A0A368Z129"/>
<evidence type="ECO:0000256" key="1">
    <source>
        <dbReference type="SAM" id="Phobius"/>
    </source>
</evidence>
<feature type="domain" description="NAD(P)-binding" evidence="2">
    <location>
        <begin position="7"/>
        <end position="197"/>
    </location>
</feature>
<comment type="caution">
    <text evidence="3">The sequence shown here is derived from an EMBL/GenBank/DDBJ whole genome shotgun (WGS) entry which is preliminary data.</text>
</comment>
<organism evidence="3 4">
    <name type="scientific">Phyllobacterium bourgognense</name>
    <dbReference type="NCBI Taxonomy" id="314236"/>
    <lineage>
        <taxon>Bacteria</taxon>
        <taxon>Pseudomonadati</taxon>
        <taxon>Pseudomonadota</taxon>
        <taxon>Alphaproteobacteria</taxon>
        <taxon>Hyphomicrobiales</taxon>
        <taxon>Phyllobacteriaceae</taxon>
        <taxon>Phyllobacterium</taxon>
    </lineage>
</organism>
<sequence length="428" mass="45093">MKILVLGGNGFIGQSVCQKLAAEGHSVTAYGRNIAEASQRLKNVIWHSIDIGTLTSANSWQAPIAGMDVIVNCAGALQDSSRDDVVTVQQDAMFALYKAAELSNLSLIVQISAAVKGNGANLPFIATKRAADEILGQSKIPHVILRPALVIGRNAHGGTALLRSLASFPRITPLIYADQPIQTVTLDDVARAVSACLEGRILPGSDVSLAASHVHTLADAVAAHRSWLGLPPANLVRIPQLLASVAAWMADCTGFLGWRSPLRSTAITIMSDGVISVSPPTESLPQLLTLEQTLAANPAGAQDLWFARLYLLKPLVILTLSLFWIASGALTLWSLDAATMHLAAHLGQAGAASVTIATSIADILLGGLVLFRRHAAGAMLGMLSLSIVYLVGGTLLEPSLWLDPLGSYVKIFPSLLLTLIGLSILNER</sequence>
<name>A0A368Z129_9HYPH</name>
<dbReference type="SUPFAM" id="SSF51735">
    <property type="entry name" value="NAD(P)-binding Rossmann-fold domains"/>
    <property type="match status" value="1"/>
</dbReference>
<dbReference type="PANTHER" id="PTHR12126:SF11">
    <property type="entry name" value="NADH DEHYDROGENASE [UBIQUINONE] 1 ALPHA SUBCOMPLEX SUBUNIT 9, MITOCHONDRIAL"/>
    <property type="match status" value="1"/>
</dbReference>
<dbReference type="EMBL" id="QPJM01000002">
    <property type="protein sequence ID" value="RCW86131.1"/>
    <property type="molecule type" value="Genomic_DNA"/>
</dbReference>
<dbReference type="InterPro" id="IPR036291">
    <property type="entry name" value="NAD(P)-bd_dom_sf"/>
</dbReference>
<evidence type="ECO:0000313" key="3">
    <source>
        <dbReference type="EMBL" id="RCW86131.1"/>
    </source>
</evidence>